<dbReference type="Gene3D" id="3.40.50.1820">
    <property type="entry name" value="alpha/beta hydrolase"/>
    <property type="match status" value="1"/>
</dbReference>
<accession>A0ABY0HFS9</accession>
<evidence type="ECO:0000313" key="1">
    <source>
        <dbReference type="EMBL" id="RYO90676.1"/>
    </source>
</evidence>
<reference evidence="1 2" key="1">
    <citation type="submission" date="2018-06" db="EMBL/GenBank/DDBJ databases">
        <title>Complete Genomes of Monosporascus.</title>
        <authorList>
            <person name="Robinson A.J."/>
            <person name="Natvig D.O."/>
        </authorList>
    </citation>
    <scope>NUCLEOTIDE SEQUENCE [LARGE SCALE GENOMIC DNA]</scope>
    <source>
        <strain evidence="1 2">CBS 609.92</strain>
    </source>
</reference>
<gene>
    <name evidence="1" type="ORF">DL762_002559</name>
</gene>
<evidence type="ECO:0000313" key="2">
    <source>
        <dbReference type="Proteomes" id="UP000294003"/>
    </source>
</evidence>
<protein>
    <recommendedName>
        <fullName evidence="3">Phospholipase/carboxylesterase/thioesterase domain-containing protein</fullName>
    </recommendedName>
</protein>
<sequence>MATSSTCSRVKDPGYEHAKTQHISFDFFDQRTSNAPFGHEHYVSLPPAYESDPTSTWPWDLAMHTPYCFASLMPICGGGDSLRVIHIKHVPHWVHHGALDDIIPFKASKQMVDALTKAGTPEIRFTRYPDLMHDSWTAAYNNPEAYRWMPDARRRVKGDEVTVPKQNKIVAT</sequence>
<comment type="caution">
    <text evidence="1">The sequence shown here is derived from an EMBL/GenBank/DDBJ whole genome shotgun (WGS) entry which is preliminary data.</text>
</comment>
<proteinExistence type="predicted"/>
<keyword evidence="2" id="KW-1185">Reference proteome</keyword>
<dbReference type="InterPro" id="IPR029058">
    <property type="entry name" value="AB_hydrolase_fold"/>
</dbReference>
<dbReference type="EMBL" id="QJNS01000052">
    <property type="protein sequence ID" value="RYO90676.1"/>
    <property type="molecule type" value="Genomic_DNA"/>
</dbReference>
<organism evidence="1 2">
    <name type="scientific">Monosporascus cannonballus</name>
    <dbReference type="NCBI Taxonomy" id="155416"/>
    <lineage>
        <taxon>Eukaryota</taxon>
        <taxon>Fungi</taxon>
        <taxon>Dikarya</taxon>
        <taxon>Ascomycota</taxon>
        <taxon>Pezizomycotina</taxon>
        <taxon>Sordariomycetes</taxon>
        <taxon>Xylariomycetidae</taxon>
        <taxon>Xylariales</taxon>
        <taxon>Xylariales incertae sedis</taxon>
        <taxon>Monosporascus</taxon>
    </lineage>
</organism>
<dbReference type="Proteomes" id="UP000294003">
    <property type="component" value="Unassembled WGS sequence"/>
</dbReference>
<name>A0ABY0HFS9_9PEZI</name>
<evidence type="ECO:0008006" key="3">
    <source>
        <dbReference type="Google" id="ProtNLM"/>
    </source>
</evidence>
<dbReference type="SUPFAM" id="SSF53474">
    <property type="entry name" value="alpha/beta-Hydrolases"/>
    <property type="match status" value="1"/>
</dbReference>